<organism evidence="2 3">
    <name type="scientific">Corchorus capsularis</name>
    <name type="common">Jute</name>
    <dbReference type="NCBI Taxonomy" id="210143"/>
    <lineage>
        <taxon>Eukaryota</taxon>
        <taxon>Viridiplantae</taxon>
        <taxon>Streptophyta</taxon>
        <taxon>Embryophyta</taxon>
        <taxon>Tracheophyta</taxon>
        <taxon>Spermatophyta</taxon>
        <taxon>Magnoliopsida</taxon>
        <taxon>eudicotyledons</taxon>
        <taxon>Gunneridae</taxon>
        <taxon>Pentapetalae</taxon>
        <taxon>rosids</taxon>
        <taxon>malvids</taxon>
        <taxon>Malvales</taxon>
        <taxon>Malvaceae</taxon>
        <taxon>Grewioideae</taxon>
        <taxon>Apeibeae</taxon>
        <taxon>Corchorus</taxon>
    </lineage>
</organism>
<dbReference type="Gramene" id="OMO90786">
    <property type="protein sequence ID" value="OMO90786"/>
    <property type="gene ID" value="CCACVL1_07291"/>
</dbReference>
<proteinExistence type="predicted"/>
<keyword evidence="3" id="KW-1185">Reference proteome</keyword>
<accession>A0A1R3J7P6</accession>
<protein>
    <submittedName>
        <fullName evidence="2">Uncharacterized protein</fullName>
    </submittedName>
</protein>
<gene>
    <name evidence="2" type="ORF">CCACVL1_07291</name>
</gene>
<evidence type="ECO:0000313" key="3">
    <source>
        <dbReference type="Proteomes" id="UP000188268"/>
    </source>
</evidence>
<dbReference type="EMBL" id="AWWV01008406">
    <property type="protein sequence ID" value="OMO90786.1"/>
    <property type="molecule type" value="Genomic_DNA"/>
</dbReference>
<dbReference type="Proteomes" id="UP000188268">
    <property type="component" value="Unassembled WGS sequence"/>
</dbReference>
<comment type="caution">
    <text evidence="2">The sequence shown here is derived from an EMBL/GenBank/DDBJ whole genome shotgun (WGS) entry which is preliminary data.</text>
</comment>
<reference evidence="2 3" key="1">
    <citation type="submission" date="2013-09" db="EMBL/GenBank/DDBJ databases">
        <title>Corchorus capsularis genome sequencing.</title>
        <authorList>
            <person name="Alam M."/>
            <person name="Haque M.S."/>
            <person name="Islam M.S."/>
            <person name="Emdad E.M."/>
            <person name="Islam M.M."/>
            <person name="Ahmed B."/>
            <person name="Halim A."/>
            <person name="Hossen Q.M.M."/>
            <person name="Hossain M.Z."/>
            <person name="Ahmed R."/>
            <person name="Khan M.M."/>
            <person name="Islam R."/>
            <person name="Rashid M.M."/>
            <person name="Khan S.A."/>
            <person name="Rahman M.S."/>
            <person name="Alam M."/>
        </authorList>
    </citation>
    <scope>NUCLEOTIDE SEQUENCE [LARGE SCALE GENOMIC DNA]</scope>
    <source>
        <strain evidence="3">cv. CVL-1</strain>
        <tissue evidence="2">Whole seedling</tissue>
    </source>
</reference>
<name>A0A1R3J7P6_COCAP</name>
<dbReference type="AlphaFoldDB" id="A0A1R3J7P6"/>
<sequence length="29" mass="3270">MGEPWDSRWGSNDCGPRKKVANNEDHILG</sequence>
<evidence type="ECO:0000313" key="2">
    <source>
        <dbReference type="EMBL" id="OMO90786.1"/>
    </source>
</evidence>
<feature type="region of interest" description="Disordered" evidence="1">
    <location>
        <begin position="1"/>
        <end position="29"/>
    </location>
</feature>
<evidence type="ECO:0000256" key="1">
    <source>
        <dbReference type="SAM" id="MobiDB-lite"/>
    </source>
</evidence>